<protein>
    <submittedName>
        <fullName evidence="3">Uncharacterized protein</fullName>
    </submittedName>
</protein>
<feature type="chain" id="PRO_5028930620" evidence="1">
    <location>
        <begin position="31"/>
        <end position="69"/>
    </location>
</feature>
<dbReference type="WBParaSite" id="Pan_g19460.t1">
    <property type="protein sequence ID" value="Pan_g19460.t1"/>
    <property type="gene ID" value="Pan_g19460"/>
</dbReference>
<dbReference type="AlphaFoldDB" id="A0A7E4VDB0"/>
<evidence type="ECO:0000313" key="3">
    <source>
        <dbReference type="WBParaSite" id="Pan_g19460.t1"/>
    </source>
</evidence>
<keyword evidence="2" id="KW-1185">Reference proteome</keyword>
<dbReference type="Proteomes" id="UP000492821">
    <property type="component" value="Unassembled WGS sequence"/>
</dbReference>
<accession>A0A7E4VDB0</accession>
<name>A0A7E4VDB0_PANRE</name>
<evidence type="ECO:0000256" key="1">
    <source>
        <dbReference type="SAM" id="SignalP"/>
    </source>
</evidence>
<sequence length="69" mass="7308">MASMTFNSLLSSLLLLILAVFIMAPSNVDAQWGYPYPYHYGTGYDPGNGIGYTGGFGGAYLMCANCGRG</sequence>
<proteinExistence type="predicted"/>
<reference evidence="2" key="1">
    <citation type="journal article" date="2013" name="Genetics">
        <title>The draft genome and transcriptome of Panagrellus redivivus are shaped by the harsh demands of a free-living lifestyle.</title>
        <authorList>
            <person name="Srinivasan J."/>
            <person name="Dillman A.R."/>
            <person name="Macchietto M.G."/>
            <person name="Heikkinen L."/>
            <person name="Lakso M."/>
            <person name="Fracchia K.M."/>
            <person name="Antoshechkin I."/>
            <person name="Mortazavi A."/>
            <person name="Wong G."/>
            <person name="Sternberg P.W."/>
        </authorList>
    </citation>
    <scope>NUCLEOTIDE SEQUENCE [LARGE SCALE GENOMIC DNA]</scope>
    <source>
        <strain evidence="2">MT8872</strain>
    </source>
</reference>
<reference evidence="3" key="2">
    <citation type="submission" date="2020-10" db="UniProtKB">
        <authorList>
            <consortium name="WormBaseParasite"/>
        </authorList>
    </citation>
    <scope>IDENTIFICATION</scope>
</reference>
<keyword evidence="1" id="KW-0732">Signal</keyword>
<feature type="signal peptide" evidence="1">
    <location>
        <begin position="1"/>
        <end position="30"/>
    </location>
</feature>
<organism evidence="2 3">
    <name type="scientific">Panagrellus redivivus</name>
    <name type="common">Microworm</name>
    <dbReference type="NCBI Taxonomy" id="6233"/>
    <lineage>
        <taxon>Eukaryota</taxon>
        <taxon>Metazoa</taxon>
        <taxon>Ecdysozoa</taxon>
        <taxon>Nematoda</taxon>
        <taxon>Chromadorea</taxon>
        <taxon>Rhabditida</taxon>
        <taxon>Tylenchina</taxon>
        <taxon>Panagrolaimomorpha</taxon>
        <taxon>Panagrolaimoidea</taxon>
        <taxon>Panagrolaimidae</taxon>
        <taxon>Panagrellus</taxon>
    </lineage>
</organism>
<evidence type="ECO:0000313" key="2">
    <source>
        <dbReference type="Proteomes" id="UP000492821"/>
    </source>
</evidence>